<feature type="chain" id="PRO_5046231433" evidence="1">
    <location>
        <begin position="22"/>
        <end position="158"/>
    </location>
</feature>
<protein>
    <submittedName>
        <fullName evidence="2">Copper chaperone PCu(A)C</fullName>
    </submittedName>
</protein>
<keyword evidence="1" id="KW-0732">Signal</keyword>
<dbReference type="RefSeq" id="WP_253566146.1">
    <property type="nucleotide sequence ID" value="NZ_JAMZEK010000002.1"/>
</dbReference>
<evidence type="ECO:0000313" key="3">
    <source>
        <dbReference type="Proteomes" id="UP001204615"/>
    </source>
</evidence>
<dbReference type="InterPro" id="IPR007410">
    <property type="entry name" value="LpqE-like"/>
</dbReference>
<dbReference type="EMBL" id="JAMZEK010000002">
    <property type="protein sequence ID" value="MCP1374366.1"/>
    <property type="molecule type" value="Genomic_DNA"/>
</dbReference>
<sequence length="158" mass="16127">MKAHPYAALIAGLLLAGAAHADQASQIRAEHAWIRVMPAGLPAGGYVTLSNGGDEAATLTGASSPEYGHVMLHESTTEGGMGRMKMIGKLAIPAHGQVALAPGGYHLMLMHGSAQVHPGVQVPVTLQFADGSKTTVPFLARPANAVDAGPESATGHDH</sequence>
<feature type="signal peptide" evidence="1">
    <location>
        <begin position="1"/>
        <end position="21"/>
    </location>
</feature>
<dbReference type="InterPro" id="IPR036182">
    <property type="entry name" value="PCuAC_sf"/>
</dbReference>
<dbReference type="SUPFAM" id="SSF110087">
    <property type="entry name" value="DR1885-like metal-binding protein"/>
    <property type="match status" value="1"/>
</dbReference>
<comment type="caution">
    <text evidence="2">The sequence shown here is derived from an EMBL/GenBank/DDBJ whole genome shotgun (WGS) entry which is preliminary data.</text>
</comment>
<evidence type="ECO:0000313" key="2">
    <source>
        <dbReference type="EMBL" id="MCP1374366.1"/>
    </source>
</evidence>
<dbReference type="Gene3D" id="2.60.40.1890">
    <property type="entry name" value="PCu(A)C copper chaperone"/>
    <property type="match status" value="1"/>
</dbReference>
<name>A0ABT1FAG0_9GAMM</name>
<keyword evidence="3" id="KW-1185">Reference proteome</keyword>
<organism evidence="2 3">
    <name type="scientific">Dyella lutea</name>
    <dbReference type="NCBI Taxonomy" id="2950441"/>
    <lineage>
        <taxon>Bacteria</taxon>
        <taxon>Pseudomonadati</taxon>
        <taxon>Pseudomonadota</taxon>
        <taxon>Gammaproteobacteria</taxon>
        <taxon>Lysobacterales</taxon>
        <taxon>Rhodanobacteraceae</taxon>
        <taxon>Dyella</taxon>
    </lineage>
</organism>
<dbReference type="Proteomes" id="UP001204615">
    <property type="component" value="Unassembled WGS sequence"/>
</dbReference>
<dbReference type="Pfam" id="PF04314">
    <property type="entry name" value="PCuAC"/>
    <property type="match status" value="1"/>
</dbReference>
<accession>A0ABT1FAG0</accession>
<reference evidence="2 3" key="1">
    <citation type="submission" date="2022-06" db="EMBL/GenBank/DDBJ databases">
        <title>Dyella sp. Sa strain:Sa Genome sequencing.</title>
        <authorList>
            <person name="Park S."/>
        </authorList>
    </citation>
    <scope>NUCLEOTIDE SEQUENCE [LARGE SCALE GENOMIC DNA]</scope>
    <source>
        <strain evidence="2 3">Sa</strain>
    </source>
</reference>
<dbReference type="PANTHER" id="PTHR36302:SF1">
    <property type="entry name" value="COPPER CHAPERONE PCU(A)C"/>
    <property type="match status" value="1"/>
</dbReference>
<proteinExistence type="predicted"/>
<dbReference type="PANTHER" id="PTHR36302">
    <property type="entry name" value="BLR7088 PROTEIN"/>
    <property type="match status" value="1"/>
</dbReference>
<gene>
    <name evidence="2" type="ORF">NC595_09860</name>
</gene>
<dbReference type="InterPro" id="IPR058248">
    <property type="entry name" value="Lxx211020-like"/>
</dbReference>
<evidence type="ECO:0000256" key="1">
    <source>
        <dbReference type="SAM" id="SignalP"/>
    </source>
</evidence>